<protein>
    <submittedName>
        <fullName evidence="2">Uncharacterized protein</fullName>
    </submittedName>
</protein>
<dbReference type="KEGG" id="vg:60323258"/>
<dbReference type="EMBL" id="MF324915">
    <property type="protein sequence ID" value="ASR85649.1"/>
    <property type="molecule type" value="Genomic_DNA"/>
</dbReference>
<reference evidence="2 3" key="1">
    <citation type="submission" date="2017-06" db="EMBL/GenBank/DDBJ databases">
        <authorList>
            <person name="Chamberlain C."/>
            <person name="Harders C."/>
            <person name="Smith S."/>
            <person name="Stukey J."/>
            <person name="Best A."/>
            <person name="Garlena R.A."/>
            <person name="Russell D.A."/>
            <person name="Pope W.H."/>
            <person name="Jacobs-Sera D."/>
            <person name="Hendrix R.W."/>
            <person name="Hatfull G.F."/>
        </authorList>
    </citation>
    <scope>NUCLEOTIDE SEQUENCE [LARGE SCALE GENOMIC DNA]</scope>
</reference>
<keyword evidence="1" id="KW-0812">Transmembrane</keyword>
<keyword evidence="1" id="KW-0472">Membrane</keyword>
<dbReference type="RefSeq" id="YP_009951816.1">
    <property type="nucleotide sequence ID" value="NC_051605.1"/>
</dbReference>
<evidence type="ECO:0000256" key="1">
    <source>
        <dbReference type="SAM" id="Phobius"/>
    </source>
</evidence>
<gene>
    <name evidence="2" type="primary">48</name>
    <name evidence="2" type="ORF">SEA_AMGINE_48</name>
</gene>
<dbReference type="GeneID" id="60323258"/>
<name>A0A222ZMP1_9CAUD</name>
<accession>A0A222ZMP1</accession>
<evidence type="ECO:0000313" key="2">
    <source>
        <dbReference type="EMBL" id="ASR85649.1"/>
    </source>
</evidence>
<proteinExistence type="predicted"/>
<feature type="transmembrane region" description="Helical" evidence="1">
    <location>
        <begin position="29"/>
        <end position="54"/>
    </location>
</feature>
<dbReference type="Proteomes" id="UP000221202">
    <property type="component" value="Segment"/>
</dbReference>
<keyword evidence="3" id="KW-1185">Reference proteome</keyword>
<keyword evidence="1" id="KW-1133">Transmembrane helix</keyword>
<organism evidence="2 3">
    <name type="scientific">Mycobacterium phage Amgine</name>
    <dbReference type="NCBI Taxonomy" id="2015817"/>
    <lineage>
        <taxon>Viruses</taxon>
        <taxon>Duplodnaviria</taxon>
        <taxon>Heunggongvirae</taxon>
        <taxon>Uroviricota</taxon>
        <taxon>Caudoviricetes</taxon>
        <taxon>Weiservirinae</taxon>
        <taxon>Amginevirus</taxon>
        <taxon>Amginevirus amgine</taxon>
    </lineage>
</organism>
<evidence type="ECO:0000313" key="3">
    <source>
        <dbReference type="Proteomes" id="UP000221202"/>
    </source>
</evidence>
<sequence>MSPAPYCLPCNRHHDGDCNRAPGDTGLAILGWFLLLVGSVLIGLAFAGASVGVWSL</sequence>